<dbReference type="InterPro" id="IPR012334">
    <property type="entry name" value="Pectin_lyas_fold"/>
</dbReference>
<protein>
    <submittedName>
        <fullName evidence="2">Pectate lyase</fullName>
    </submittedName>
</protein>
<dbReference type="Pfam" id="PF12708">
    <property type="entry name" value="Pect-lyase_RHGA_epim"/>
    <property type="match status" value="1"/>
</dbReference>
<dbReference type="Gene3D" id="2.160.20.10">
    <property type="entry name" value="Single-stranded right-handed beta-helix, Pectin lyase-like"/>
    <property type="match status" value="1"/>
</dbReference>
<proteinExistence type="predicted"/>
<evidence type="ECO:0000259" key="1">
    <source>
        <dbReference type="Pfam" id="PF12708"/>
    </source>
</evidence>
<dbReference type="Proteomes" id="UP000077271">
    <property type="component" value="Unassembled WGS sequence"/>
</dbReference>
<dbReference type="RefSeq" id="WP_063975643.1">
    <property type="nucleotide sequence ID" value="NZ_LQWZ01000037.1"/>
</dbReference>
<dbReference type="AlphaFoldDB" id="A0A177KIE3"/>
<comment type="caution">
    <text evidence="2">The sequence shown here is derived from an EMBL/GenBank/DDBJ whole genome shotgun (WGS) entry which is preliminary data.</text>
</comment>
<feature type="domain" description="Rhamnogalacturonase A/B/Epimerase-like pectate lyase" evidence="1">
    <location>
        <begin position="116"/>
        <end position="291"/>
    </location>
</feature>
<accession>A0A177KIE3</accession>
<gene>
    <name evidence="2" type="ORF">AWH48_13835</name>
</gene>
<evidence type="ECO:0000313" key="3">
    <source>
        <dbReference type="Proteomes" id="UP000077271"/>
    </source>
</evidence>
<dbReference type="SUPFAM" id="SSF51126">
    <property type="entry name" value="Pectin lyase-like"/>
    <property type="match status" value="1"/>
</dbReference>
<reference evidence="2 3" key="1">
    <citation type="submission" date="2016-01" db="EMBL/GenBank/DDBJ databases">
        <title>Investigation of taxonomic status of Bacillus aminovorans.</title>
        <authorList>
            <person name="Verma A."/>
            <person name="Pal Y."/>
            <person name="Krishnamurthi S."/>
        </authorList>
    </citation>
    <scope>NUCLEOTIDE SEQUENCE [LARGE SCALE GENOMIC DNA]</scope>
    <source>
        <strain evidence="2 3">DSM 4337</strain>
    </source>
</reference>
<sequence length="496" mass="55150">MPLTIHHNPNDNATLINAYFEENESLAKMVAETDRLFFESVAKWEPSQQKESILTKIKSVWSKTKEPMKMHHTIVGKNGVYPDWKETLDKEWDVLQEKAKKEVYVEADSDIETALSGGERTVYIPEGIFIIDELHVPSYTIVKGAGAGKTVLKLRDTAPKRSFVMTNENHVKGNHHILIEGITFDWNIERLQLDEKSSSGNNRSSCLTFANVEYGWIKNCDAKNPGLHCYDVSSTLYDYSEDGHRARGGSRYVWVDGCTGSGFGDDGVTTHHSDYILVSNCFMCDPSGRSHQKGFSNSNGFEADDGSRYVWLINNASARCFGGVEVKAHATSSAAANVHITGHLSVNDNRSYNFRHIGHHSKTDPDSKTACFITATRIVSVHPIYTDLYTSSKPRALTISAYKHVVINGMRAIGNADYNYKGLPIAGIQYKSKHVHVQNVIMEDFQTTAPALKVFGGAQKAEDVSIKDVVFKNCGQKPFYVAKDVNVVPSKNITIA</sequence>
<evidence type="ECO:0000313" key="2">
    <source>
        <dbReference type="EMBL" id="OAH52884.1"/>
    </source>
</evidence>
<dbReference type="OrthoDB" id="2501352at2"/>
<keyword evidence="2" id="KW-0456">Lyase</keyword>
<organism evidence="2 3">
    <name type="scientific">Domibacillus aminovorans</name>
    <dbReference type="NCBI Taxonomy" id="29332"/>
    <lineage>
        <taxon>Bacteria</taxon>
        <taxon>Bacillati</taxon>
        <taxon>Bacillota</taxon>
        <taxon>Bacilli</taxon>
        <taxon>Bacillales</taxon>
        <taxon>Bacillaceae</taxon>
        <taxon>Domibacillus</taxon>
    </lineage>
</organism>
<name>A0A177KIE3_9BACI</name>
<dbReference type="InterPro" id="IPR011050">
    <property type="entry name" value="Pectin_lyase_fold/virulence"/>
</dbReference>
<dbReference type="InterPro" id="IPR024535">
    <property type="entry name" value="RHGA/B-epi-like_pectate_lyase"/>
</dbReference>
<dbReference type="GO" id="GO:0016829">
    <property type="term" value="F:lyase activity"/>
    <property type="evidence" value="ECO:0007669"/>
    <property type="project" value="UniProtKB-KW"/>
</dbReference>
<dbReference type="EMBL" id="LQWZ01000037">
    <property type="protein sequence ID" value="OAH52884.1"/>
    <property type="molecule type" value="Genomic_DNA"/>
</dbReference>